<evidence type="ECO:0000256" key="2">
    <source>
        <dbReference type="ARBA" id="ARBA00023145"/>
    </source>
</evidence>
<dbReference type="InterPro" id="IPR003817">
    <property type="entry name" value="PS_Dcarbxylase"/>
</dbReference>
<reference evidence="7" key="1">
    <citation type="journal article" date="2019" name="Int. J. Syst. Evol. Microbiol.">
        <title>The Global Catalogue of Microorganisms (GCM) 10K type strain sequencing project: providing services to taxonomists for standard genome sequencing and annotation.</title>
        <authorList>
            <consortium name="The Broad Institute Genomics Platform"/>
            <consortium name="The Broad Institute Genome Sequencing Center for Infectious Disease"/>
            <person name="Wu L."/>
            <person name="Ma J."/>
        </authorList>
    </citation>
    <scope>NUCLEOTIDE SEQUENCE [LARGE SCALE GENOMIC DNA]</scope>
    <source>
        <strain evidence="7">KCTC 12848</strain>
    </source>
</reference>
<keyword evidence="7" id="KW-1185">Reference proteome</keyword>
<dbReference type="PANTHER" id="PTHR10067">
    <property type="entry name" value="PHOSPHATIDYLSERINE DECARBOXYLASE"/>
    <property type="match status" value="1"/>
</dbReference>
<feature type="domain" description="L-tryptophan decarboxylase PsiD-like" evidence="5">
    <location>
        <begin position="48"/>
        <end position="175"/>
    </location>
</feature>
<dbReference type="Proteomes" id="UP001595833">
    <property type="component" value="Unassembled WGS sequence"/>
</dbReference>
<evidence type="ECO:0000259" key="5">
    <source>
        <dbReference type="Pfam" id="PF12588"/>
    </source>
</evidence>
<gene>
    <name evidence="6" type="ORF">ACFPFM_10315</name>
</gene>
<sequence length="446" mass="49933">MSADIATQVGDWLPTDQVYLARWLDDLIGEVGEKSAAPGLQTRELADPLTVFREFVYANPEVYVLFTDMFEQLSQKVTPTGYPQVKSFEHMLQLLDKVLTTVPEYDTSGLVGFPINVILNWAMGTRAGFAAFLNKDVNQQLKPVLDHWAEYLRSKDSQESMKAGGWLSDEALNAMSDHNSEGEVETPFVDLFDCDQHDPYYGFDSWNSFFTRSLKDPDRHRPIAEEDDDDVIVSACEVSPYRLSRCVELYDHFSVKGQPYSLAHLLDTAHKSQDEPDDEYFKHGTVYQGFLKALNYHQWHSPVNGKVVACRKIPGSYYSETPATLCDPAAPDISQGYIAHVATRALIFIEAANEKIGTLCFVAIGMAEVSSCNLAVKPGDSVTKGQKLGEFQYGGSSHCLVFNPDVDLTFVPEVEEIDRDHPATIRVRAELATVEQRVANEPRPTR</sequence>
<dbReference type="PANTHER" id="PTHR10067:SF9">
    <property type="entry name" value="PHOSPHATIDYLSERINE DECARBOXYLASE FAMILY PROTEIN (AFU_ORTHOLOGUE AFUA_7G01730)"/>
    <property type="match status" value="1"/>
</dbReference>
<evidence type="ECO:0000256" key="3">
    <source>
        <dbReference type="ARBA" id="ARBA00023239"/>
    </source>
</evidence>
<dbReference type="Pfam" id="PF12588">
    <property type="entry name" value="PSDC"/>
    <property type="match status" value="1"/>
</dbReference>
<evidence type="ECO:0000256" key="1">
    <source>
        <dbReference type="ARBA" id="ARBA00022793"/>
    </source>
</evidence>
<name>A0ABV9XY75_9PSEU</name>
<dbReference type="Pfam" id="PF02666">
    <property type="entry name" value="PS_Dcarbxylase"/>
    <property type="match status" value="1"/>
</dbReference>
<organism evidence="6 7">
    <name type="scientific">Saccharothrix xinjiangensis</name>
    <dbReference type="NCBI Taxonomy" id="204798"/>
    <lineage>
        <taxon>Bacteria</taxon>
        <taxon>Bacillati</taxon>
        <taxon>Actinomycetota</taxon>
        <taxon>Actinomycetes</taxon>
        <taxon>Pseudonocardiales</taxon>
        <taxon>Pseudonocardiaceae</taxon>
        <taxon>Saccharothrix</taxon>
    </lineage>
</organism>
<keyword evidence="1" id="KW-0210">Decarboxylase</keyword>
<evidence type="ECO:0000256" key="4">
    <source>
        <dbReference type="ARBA" id="ARBA00023317"/>
    </source>
</evidence>
<evidence type="ECO:0000313" key="6">
    <source>
        <dbReference type="EMBL" id="MFC5054152.1"/>
    </source>
</evidence>
<keyword evidence="3" id="KW-0456">Lyase</keyword>
<dbReference type="InterPro" id="IPR022237">
    <property type="entry name" value="PsiD-like"/>
</dbReference>
<keyword evidence="2" id="KW-0865">Zymogen</keyword>
<keyword evidence="4" id="KW-0670">Pyruvate</keyword>
<protein>
    <submittedName>
        <fullName evidence="6">Phosphatidylserine decarboxylase family protein</fullName>
    </submittedName>
</protein>
<evidence type="ECO:0000313" key="7">
    <source>
        <dbReference type="Proteomes" id="UP001595833"/>
    </source>
</evidence>
<proteinExistence type="predicted"/>
<dbReference type="RefSeq" id="WP_344038615.1">
    <property type="nucleotide sequence ID" value="NZ_BAAAKE010000012.1"/>
</dbReference>
<accession>A0ABV9XY75</accession>
<dbReference type="EMBL" id="JBHSJB010000008">
    <property type="protein sequence ID" value="MFC5054152.1"/>
    <property type="molecule type" value="Genomic_DNA"/>
</dbReference>
<comment type="caution">
    <text evidence="6">The sequence shown here is derived from an EMBL/GenBank/DDBJ whole genome shotgun (WGS) entry which is preliminary data.</text>
</comment>